<evidence type="ECO:0000313" key="2">
    <source>
        <dbReference type="Proteomes" id="UP000214606"/>
    </source>
</evidence>
<dbReference type="AlphaFoldDB" id="A0A164BSM2"/>
<evidence type="ECO:0000313" key="1">
    <source>
        <dbReference type="EMBL" id="ASS91045.1"/>
    </source>
</evidence>
<accession>A0A223E7E3</accession>
<organism evidence="1 2">
    <name type="scientific">Aeribacillus pallidus</name>
    <dbReference type="NCBI Taxonomy" id="33936"/>
    <lineage>
        <taxon>Bacteria</taxon>
        <taxon>Bacillati</taxon>
        <taxon>Bacillota</taxon>
        <taxon>Bacilli</taxon>
        <taxon>Bacillales</taxon>
        <taxon>Bacillaceae</taxon>
        <taxon>Aeribacillus</taxon>
    </lineage>
</organism>
<protein>
    <submittedName>
        <fullName evidence="1">Uncharacterized protein</fullName>
    </submittedName>
</protein>
<gene>
    <name evidence="1" type="ORF">AP3564_13150</name>
</gene>
<accession>A0A164BSM2</accession>
<dbReference type="KEGG" id="apak:AP3564_13150"/>
<dbReference type="Proteomes" id="UP000214606">
    <property type="component" value="Chromosome"/>
</dbReference>
<name>A0A164BSM2_9BACI</name>
<dbReference type="RefSeq" id="WP_066246604.1">
    <property type="nucleotide sequence ID" value="NZ_CP017703.1"/>
</dbReference>
<dbReference type="EMBL" id="CP017703">
    <property type="protein sequence ID" value="ASS91045.1"/>
    <property type="molecule type" value="Genomic_DNA"/>
</dbReference>
<proteinExistence type="predicted"/>
<reference evidence="1 2" key="1">
    <citation type="submission" date="2016-10" db="EMBL/GenBank/DDBJ databases">
        <title>The whole genome sequencing and assembly of Aeribacillus pallidus KCTC3564 strain.</title>
        <authorList>
            <person name="Lee Y.-J."/>
            <person name="Park M.-K."/>
            <person name="Yi H."/>
            <person name="Bahn Y.-S."/>
            <person name="Kim J.F."/>
            <person name="Lee D.-W."/>
        </authorList>
    </citation>
    <scope>NUCLEOTIDE SEQUENCE [LARGE SCALE GENOMIC DNA]</scope>
    <source>
        <strain evidence="1 2">KCTC3564</strain>
    </source>
</reference>
<sequence>MRKMGSLFKMGKKRSMFPKNRQRNSMMWISLVGLGAAALYGFGRRQNLFANIIKPLQQKFANSQIQQIMPNR</sequence>